<comment type="caution">
    <text evidence="6">The sequence shown here is derived from an EMBL/GenBank/DDBJ whole genome shotgun (WGS) entry which is preliminary data.</text>
</comment>
<dbReference type="InterPro" id="IPR004399">
    <property type="entry name" value="HMP/HMP-P_kinase_dom"/>
</dbReference>
<organism evidence="6 7">
    <name type="scientific">Acidiplasma aeolicum</name>
    <dbReference type="NCBI Taxonomy" id="507754"/>
    <lineage>
        <taxon>Archaea</taxon>
        <taxon>Methanobacteriati</taxon>
        <taxon>Thermoplasmatota</taxon>
        <taxon>Thermoplasmata</taxon>
        <taxon>Thermoplasmatales</taxon>
        <taxon>Ferroplasmaceae</taxon>
        <taxon>Acidiplasma</taxon>
    </lineage>
</organism>
<name>A0A0P9CU83_9ARCH</name>
<dbReference type="PATRIC" id="fig|507754.4.peg.423"/>
<reference evidence="6 7" key="1">
    <citation type="submission" date="2015-09" db="EMBL/GenBank/DDBJ databases">
        <title>Draft genome sequence of Acidiplasma aeolicum DSM 18409.</title>
        <authorList>
            <person name="Hemp J."/>
        </authorList>
    </citation>
    <scope>NUCLEOTIDE SEQUENCE [LARGE SCALE GENOMIC DNA]</scope>
    <source>
        <strain evidence="6 7">V</strain>
    </source>
</reference>
<dbReference type="AlphaFoldDB" id="A0A0P9CU83"/>
<dbReference type="EMBL" id="LJCQ01000230">
    <property type="protein sequence ID" value="KPV46500.1"/>
    <property type="molecule type" value="Genomic_DNA"/>
</dbReference>
<dbReference type="RefSeq" id="WP_236689080.1">
    <property type="nucleotide sequence ID" value="NZ_JBBYJF010000031.1"/>
</dbReference>
<evidence type="ECO:0000313" key="7">
    <source>
        <dbReference type="Proteomes" id="UP000050515"/>
    </source>
</evidence>
<keyword evidence="4" id="KW-0067">ATP-binding</keyword>
<dbReference type="CDD" id="cd01169">
    <property type="entry name" value="HMPP_kinase"/>
    <property type="match status" value="1"/>
</dbReference>
<dbReference type="Proteomes" id="UP000050515">
    <property type="component" value="Unassembled WGS sequence"/>
</dbReference>
<dbReference type="Pfam" id="PF08543">
    <property type="entry name" value="Phos_pyr_kin"/>
    <property type="match status" value="1"/>
</dbReference>
<protein>
    <submittedName>
        <fullName evidence="6">Phosphomethylpyrimidine kinase</fullName>
    </submittedName>
</protein>
<dbReference type="SUPFAM" id="SSF53613">
    <property type="entry name" value="Ribokinase-like"/>
    <property type="match status" value="1"/>
</dbReference>
<evidence type="ECO:0000259" key="5">
    <source>
        <dbReference type="Pfam" id="PF08543"/>
    </source>
</evidence>
<evidence type="ECO:0000256" key="2">
    <source>
        <dbReference type="ARBA" id="ARBA00022741"/>
    </source>
</evidence>
<dbReference type="FunFam" id="3.40.1190.20:FF:000003">
    <property type="entry name" value="Phosphomethylpyrimidine kinase ThiD"/>
    <property type="match status" value="1"/>
</dbReference>
<keyword evidence="3 6" id="KW-0418">Kinase</keyword>
<gene>
    <name evidence="6" type="ORF">SE19_05195</name>
</gene>
<dbReference type="Gene3D" id="3.40.1190.20">
    <property type="match status" value="1"/>
</dbReference>
<evidence type="ECO:0000313" key="6">
    <source>
        <dbReference type="EMBL" id="KPV46500.1"/>
    </source>
</evidence>
<accession>A0A0P9CU83</accession>
<dbReference type="GO" id="GO:0005524">
    <property type="term" value="F:ATP binding"/>
    <property type="evidence" value="ECO:0007669"/>
    <property type="project" value="UniProtKB-KW"/>
</dbReference>
<dbReference type="PANTHER" id="PTHR20858">
    <property type="entry name" value="PHOSPHOMETHYLPYRIMIDINE KINASE"/>
    <property type="match status" value="1"/>
</dbReference>
<sequence length="262" mass="28694">MIPRVMTVASTDSGGGAGIMADLKTFTAMKVFGTAVVVSLTAQNSVSVKSIYELPVSFINDEMDEILDDIGTDASKTGMLYSSEIINAVSEKFKQYDVKNIVVDPVMVSKTNVRLLREDAIDAMVNNLMKISYLITPNIPEAEVISGQKINNAMDIKSAARVIYEKIGTNVLIKGGHYNGYYSDDILYDGHDFYSFKGKRIETKNTHGTGDTLSASIASYLAGGHNLYDSVSMAKKYIEGAIKYSFPMGKGYGPLNHFWMIK</sequence>
<dbReference type="GO" id="GO:0008902">
    <property type="term" value="F:hydroxymethylpyrimidine kinase activity"/>
    <property type="evidence" value="ECO:0007669"/>
    <property type="project" value="TreeGrafter"/>
</dbReference>
<dbReference type="GO" id="GO:0009228">
    <property type="term" value="P:thiamine biosynthetic process"/>
    <property type="evidence" value="ECO:0007669"/>
    <property type="project" value="InterPro"/>
</dbReference>
<keyword evidence="1" id="KW-0808">Transferase</keyword>
<dbReference type="InterPro" id="IPR029056">
    <property type="entry name" value="Ribokinase-like"/>
</dbReference>
<dbReference type="InterPro" id="IPR013749">
    <property type="entry name" value="PM/HMP-P_kinase-1"/>
</dbReference>
<proteinExistence type="predicted"/>
<dbReference type="NCBIfam" id="TIGR00097">
    <property type="entry name" value="HMP-P_kinase"/>
    <property type="match status" value="1"/>
</dbReference>
<evidence type="ECO:0000256" key="1">
    <source>
        <dbReference type="ARBA" id="ARBA00022679"/>
    </source>
</evidence>
<evidence type="ECO:0000256" key="4">
    <source>
        <dbReference type="ARBA" id="ARBA00022840"/>
    </source>
</evidence>
<dbReference type="GO" id="GO:0005829">
    <property type="term" value="C:cytosol"/>
    <property type="evidence" value="ECO:0007669"/>
    <property type="project" value="TreeGrafter"/>
</dbReference>
<feature type="domain" description="Pyridoxamine kinase/Phosphomethylpyrimidine kinase" evidence="5">
    <location>
        <begin position="12"/>
        <end position="256"/>
    </location>
</feature>
<dbReference type="GO" id="GO:0008972">
    <property type="term" value="F:phosphomethylpyrimidine kinase activity"/>
    <property type="evidence" value="ECO:0007669"/>
    <property type="project" value="InterPro"/>
</dbReference>
<evidence type="ECO:0000256" key="3">
    <source>
        <dbReference type="ARBA" id="ARBA00022777"/>
    </source>
</evidence>
<dbReference type="PANTHER" id="PTHR20858:SF17">
    <property type="entry name" value="HYDROXYMETHYLPYRIMIDINE_PHOSPHOMETHYLPYRIMIDINE KINASE THI20-RELATED"/>
    <property type="match status" value="1"/>
</dbReference>
<keyword evidence="2" id="KW-0547">Nucleotide-binding</keyword>